<feature type="domain" description="HIT" evidence="4">
    <location>
        <begin position="8"/>
        <end position="114"/>
    </location>
</feature>
<organism evidence="5 6">
    <name type="scientific">Oryzomonas rubra</name>
    <dbReference type="NCBI Taxonomy" id="2509454"/>
    <lineage>
        <taxon>Bacteria</taxon>
        <taxon>Pseudomonadati</taxon>
        <taxon>Thermodesulfobacteriota</taxon>
        <taxon>Desulfuromonadia</taxon>
        <taxon>Geobacterales</taxon>
        <taxon>Geobacteraceae</taxon>
        <taxon>Oryzomonas</taxon>
    </lineage>
</organism>
<dbReference type="InterPro" id="IPR011146">
    <property type="entry name" value="HIT-like"/>
</dbReference>
<dbReference type="SUPFAM" id="SSF54197">
    <property type="entry name" value="HIT-like"/>
    <property type="match status" value="1"/>
</dbReference>
<dbReference type="Gene3D" id="3.30.428.10">
    <property type="entry name" value="HIT-like"/>
    <property type="match status" value="1"/>
</dbReference>
<dbReference type="AlphaFoldDB" id="A0A5A9XET2"/>
<protein>
    <submittedName>
        <fullName evidence="5">HIT domain-containing protein</fullName>
    </submittedName>
</protein>
<dbReference type="GO" id="GO:0003824">
    <property type="term" value="F:catalytic activity"/>
    <property type="evidence" value="ECO:0007669"/>
    <property type="project" value="InterPro"/>
</dbReference>
<proteinExistence type="predicted"/>
<evidence type="ECO:0000313" key="6">
    <source>
        <dbReference type="Proteomes" id="UP000324298"/>
    </source>
</evidence>
<reference evidence="5 6" key="1">
    <citation type="submission" date="2019-04" db="EMBL/GenBank/DDBJ databases">
        <title>Geobacter ruber sp. nov., ferric-reducing bacteria isolated from paddy soil.</title>
        <authorList>
            <person name="Xu Z."/>
            <person name="Masuda Y."/>
            <person name="Itoh H."/>
            <person name="Senoo K."/>
        </authorList>
    </citation>
    <scope>NUCLEOTIDE SEQUENCE [LARGE SCALE GENOMIC DNA]</scope>
    <source>
        <strain evidence="5 6">Red88</strain>
    </source>
</reference>
<dbReference type="Pfam" id="PF11969">
    <property type="entry name" value="DcpS_C"/>
    <property type="match status" value="1"/>
</dbReference>
<keyword evidence="6" id="KW-1185">Reference proteome</keyword>
<dbReference type="OrthoDB" id="9784774at2"/>
<comment type="caution">
    <text evidence="5">The sequence shown here is derived from an EMBL/GenBank/DDBJ whole genome shotgun (WGS) entry which is preliminary data.</text>
</comment>
<sequence length="114" mass="13342">MTTSTCDFYCDKILKGLIDVPVYLENEHVFAFHHTNPLWEHHVVLLPKRHIESLITLEEADNDLLLELLRTAKMIARDFMERFGACRVYTNLGDYQSSKHLHWHIGCGAQLRSY</sequence>
<accession>A0A5A9XET2</accession>
<gene>
    <name evidence="5" type="ORF">ET418_09480</name>
</gene>
<dbReference type="EMBL" id="SRSD01000005">
    <property type="protein sequence ID" value="KAA0891667.1"/>
    <property type="molecule type" value="Genomic_DNA"/>
</dbReference>
<dbReference type="InterPro" id="IPR036265">
    <property type="entry name" value="HIT-like_sf"/>
</dbReference>
<evidence type="ECO:0000259" key="4">
    <source>
        <dbReference type="PROSITE" id="PS51084"/>
    </source>
</evidence>
<evidence type="ECO:0000256" key="2">
    <source>
        <dbReference type="PIRSR" id="PIRSR601310-3"/>
    </source>
</evidence>
<name>A0A5A9XET2_9BACT</name>
<dbReference type="PANTHER" id="PTHR23089">
    <property type="entry name" value="HISTIDINE TRIAD HIT PROTEIN"/>
    <property type="match status" value="1"/>
</dbReference>
<dbReference type="InterPro" id="IPR001310">
    <property type="entry name" value="Histidine_triad_HIT"/>
</dbReference>
<feature type="short sequence motif" description="Histidine triad motif" evidence="2 3">
    <location>
        <begin position="100"/>
        <end position="104"/>
    </location>
</feature>
<dbReference type="PROSITE" id="PS51084">
    <property type="entry name" value="HIT_2"/>
    <property type="match status" value="1"/>
</dbReference>
<evidence type="ECO:0000256" key="3">
    <source>
        <dbReference type="PROSITE-ProRule" id="PRU00464"/>
    </source>
</evidence>
<feature type="active site" description="Tele-AMP-histidine intermediate" evidence="1">
    <location>
        <position position="102"/>
    </location>
</feature>
<evidence type="ECO:0000313" key="5">
    <source>
        <dbReference type="EMBL" id="KAA0891667.1"/>
    </source>
</evidence>
<dbReference type="RefSeq" id="WP_149307366.1">
    <property type="nucleotide sequence ID" value="NZ_SRSD01000005.1"/>
</dbReference>
<dbReference type="Proteomes" id="UP000324298">
    <property type="component" value="Unassembled WGS sequence"/>
</dbReference>
<evidence type="ECO:0000256" key="1">
    <source>
        <dbReference type="PIRSR" id="PIRSR601310-1"/>
    </source>
</evidence>